<dbReference type="SMART" id="SM00177">
    <property type="entry name" value="ARF"/>
    <property type="match status" value="1"/>
</dbReference>
<protein>
    <recommendedName>
        <fullName evidence="8">ADP-ribosylation factor-like protein 15</fullName>
    </recommendedName>
</protein>
<dbReference type="InterPro" id="IPR042292">
    <property type="entry name" value="ARL15"/>
</dbReference>
<dbReference type="Gene3D" id="3.40.50.300">
    <property type="entry name" value="P-loop containing nucleotide triphosphate hydrolases"/>
    <property type="match status" value="1"/>
</dbReference>
<feature type="binding site" evidence="3">
    <location>
        <position position="107"/>
    </location>
    <ligand>
        <name>GTP</name>
        <dbReference type="ChEBI" id="CHEBI:37565"/>
    </ligand>
</feature>
<keyword evidence="2 3" id="KW-0342">GTP-binding</keyword>
<evidence type="ECO:0000256" key="1">
    <source>
        <dbReference type="ARBA" id="ARBA00022741"/>
    </source>
</evidence>
<dbReference type="Proteomes" id="UP000014760">
    <property type="component" value="Unassembled WGS sequence"/>
</dbReference>
<reference evidence="5 7" key="2">
    <citation type="journal article" date="2013" name="Nature">
        <title>Insights into bilaterian evolution from three spiralian genomes.</title>
        <authorList>
            <person name="Simakov O."/>
            <person name="Marletaz F."/>
            <person name="Cho S.J."/>
            <person name="Edsinger-Gonzales E."/>
            <person name="Havlak P."/>
            <person name="Hellsten U."/>
            <person name="Kuo D.H."/>
            <person name="Larsson T."/>
            <person name="Lv J."/>
            <person name="Arendt D."/>
            <person name="Savage R."/>
            <person name="Osoegawa K."/>
            <person name="de Jong P."/>
            <person name="Grimwood J."/>
            <person name="Chapman J.A."/>
            <person name="Shapiro H."/>
            <person name="Aerts A."/>
            <person name="Otillar R.P."/>
            <person name="Terry A.Y."/>
            <person name="Boore J.L."/>
            <person name="Grigoriev I.V."/>
            <person name="Lindberg D.R."/>
            <person name="Seaver E.C."/>
            <person name="Weisblat D.A."/>
            <person name="Putnam N.H."/>
            <person name="Rokhsar D.S."/>
        </authorList>
    </citation>
    <scope>NUCLEOTIDE SEQUENCE</scope>
    <source>
        <strain evidence="5 7">I ESC-2004</strain>
    </source>
</reference>
<sequence length="182" mass="20504">MNDCDAAHRFESLEVKFEICCFWWVQVHQDLIYQLIPQIYKRVFCIKEPAPRPVFKPICIGLDDAGKSTLLSSLAGESTDDIQPTKGFVIKAIQFDDCILNVKEIGGGDTVRPFWKHYYQGADAVIFVVNSACSEDEMIKASDALSETLEHPALRRLPLLVIGNCQDLNGARNVSQVIWIEE</sequence>
<reference evidence="7" key="1">
    <citation type="submission" date="2012-12" db="EMBL/GenBank/DDBJ databases">
        <authorList>
            <person name="Hellsten U."/>
            <person name="Grimwood J."/>
            <person name="Chapman J.A."/>
            <person name="Shapiro H."/>
            <person name="Aerts A."/>
            <person name="Otillar R.P."/>
            <person name="Terry A.Y."/>
            <person name="Boore J.L."/>
            <person name="Simakov O."/>
            <person name="Marletaz F."/>
            <person name="Cho S.-J."/>
            <person name="Edsinger-Gonzales E."/>
            <person name="Havlak P."/>
            <person name="Kuo D.-H."/>
            <person name="Larsson T."/>
            <person name="Lv J."/>
            <person name="Arendt D."/>
            <person name="Savage R."/>
            <person name="Osoegawa K."/>
            <person name="de Jong P."/>
            <person name="Lindberg D.R."/>
            <person name="Seaver E.C."/>
            <person name="Weisblat D.A."/>
            <person name="Putnam N.H."/>
            <person name="Grigoriev I.V."/>
            <person name="Rokhsar D.S."/>
        </authorList>
    </citation>
    <scope>NUCLEOTIDE SEQUENCE</scope>
    <source>
        <strain evidence="7">I ESC-2004</strain>
    </source>
</reference>
<dbReference type="GO" id="GO:0005525">
    <property type="term" value="F:GTP binding"/>
    <property type="evidence" value="ECO:0007669"/>
    <property type="project" value="UniProtKB-KW"/>
</dbReference>
<dbReference type="GO" id="GO:0046872">
    <property type="term" value="F:metal ion binding"/>
    <property type="evidence" value="ECO:0007669"/>
    <property type="project" value="UniProtKB-KW"/>
</dbReference>
<feature type="binding site" evidence="4">
    <location>
        <position position="85"/>
    </location>
    <ligand>
        <name>Mg(2+)</name>
        <dbReference type="ChEBI" id="CHEBI:18420"/>
    </ligand>
</feature>
<evidence type="ECO:0000256" key="2">
    <source>
        <dbReference type="ARBA" id="ARBA00023134"/>
    </source>
</evidence>
<keyword evidence="4" id="KW-0479">Metal-binding</keyword>
<dbReference type="OMA" id="CEFRINV"/>
<dbReference type="EMBL" id="KB309592">
    <property type="protein sequence ID" value="ELT93862.1"/>
    <property type="molecule type" value="Genomic_DNA"/>
</dbReference>
<proteinExistence type="predicted"/>
<dbReference type="OrthoDB" id="414781at2759"/>
<dbReference type="PANTHER" id="PTHR46693">
    <property type="entry name" value="ADP-RIBOSYLATION FACTOR-LIKE PROTEIN 15"/>
    <property type="match status" value="1"/>
</dbReference>
<dbReference type="EMBL" id="AMQN01012539">
    <property type="status" value="NOT_ANNOTATED_CDS"/>
    <property type="molecule type" value="Genomic_DNA"/>
</dbReference>
<dbReference type="HOGENOM" id="CLU_040729_13_0_1"/>
<dbReference type="SUPFAM" id="SSF52540">
    <property type="entry name" value="P-loop containing nucleoside triphosphate hydrolases"/>
    <property type="match status" value="1"/>
</dbReference>
<evidence type="ECO:0000256" key="4">
    <source>
        <dbReference type="PIRSR" id="PIRSR606689-2"/>
    </source>
</evidence>
<dbReference type="PRINTS" id="PR00328">
    <property type="entry name" value="SAR1GTPBP"/>
</dbReference>
<evidence type="ECO:0008006" key="8">
    <source>
        <dbReference type="Google" id="ProtNLM"/>
    </source>
</evidence>
<keyword evidence="1 3" id="KW-0547">Nucleotide-binding</keyword>
<evidence type="ECO:0000313" key="5">
    <source>
        <dbReference type="EMBL" id="ELT93862.1"/>
    </source>
</evidence>
<keyword evidence="4" id="KW-0460">Magnesium</keyword>
<keyword evidence="7" id="KW-1185">Reference proteome</keyword>
<dbReference type="GO" id="GO:0003924">
    <property type="term" value="F:GTPase activity"/>
    <property type="evidence" value="ECO:0007669"/>
    <property type="project" value="InterPro"/>
</dbReference>
<organism evidence="5">
    <name type="scientific">Capitella teleta</name>
    <name type="common">Polychaete worm</name>
    <dbReference type="NCBI Taxonomy" id="283909"/>
    <lineage>
        <taxon>Eukaryota</taxon>
        <taxon>Metazoa</taxon>
        <taxon>Spiralia</taxon>
        <taxon>Lophotrochozoa</taxon>
        <taxon>Annelida</taxon>
        <taxon>Polychaeta</taxon>
        <taxon>Sedentaria</taxon>
        <taxon>Scolecida</taxon>
        <taxon>Capitellidae</taxon>
        <taxon>Capitella</taxon>
    </lineage>
</organism>
<dbReference type="STRING" id="283909.R7TK61"/>
<evidence type="ECO:0000313" key="7">
    <source>
        <dbReference type="Proteomes" id="UP000014760"/>
    </source>
</evidence>
<evidence type="ECO:0000313" key="6">
    <source>
        <dbReference type="EnsemblMetazoa" id="CapteP132688"/>
    </source>
</evidence>
<accession>R7TK61</accession>
<dbReference type="EnsemblMetazoa" id="CapteT132688">
    <property type="protein sequence ID" value="CapteP132688"/>
    <property type="gene ID" value="CapteG132688"/>
</dbReference>
<name>R7TK61_CAPTE</name>
<dbReference type="InterPro" id="IPR027417">
    <property type="entry name" value="P-loop_NTPase"/>
</dbReference>
<dbReference type="Pfam" id="PF00025">
    <property type="entry name" value="Arf"/>
    <property type="match status" value="1"/>
</dbReference>
<dbReference type="InterPro" id="IPR006689">
    <property type="entry name" value="Small_GTPase_ARF/SAR"/>
</dbReference>
<evidence type="ECO:0000256" key="3">
    <source>
        <dbReference type="PIRSR" id="PIRSR606689-1"/>
    </source>
</evidence>
<dbReference type="AlphaFoldDB" id="R7TK61"/>
<gene>
    <name evidence="5" type="ORF">CAPTEDRAFT_132688</name>
</gene>
<dbReference type="PROSITE" id="PS51417">
    <property type="entry name" value="ARF"/>
    <property type="match status" value="1"/>
</dbReference>
<dbReference type="PANTHER" id="PTHR46693:SF1">
    <property type="entry name" value="ADP-RIBOSYLATION FACTOR-LIKE PROTEIN 15"/>
    <property type="match status" value="1"/>
</dbReference>
<feature type="binding site" evidence="3">
    <location>
        <begin position="164"/>
        <end position="167"/>
    </location>
    <ligand>
        <name>GTP</name>
        <dbReference type="ChEBI" id="CHEBI:37565"/>
    </ligand>
</feature>
<reference evidence="6" key="3">
    <citation type="submission" date="2015-06" db="UniProtKB">
        <authorList>
            <consortium name="EnsemblMetazoa"/>
        </authorList>
    </citation>
    <scope>IDENTIFICATION</scope>
</reference>
<feature type="binding site" evidence="3">
    <location>
        <begin position="61"/>
        <end position="68"/>
    </location>
    <ligand>
        <name>GTP</name>
        <dbReference type="ChEBI" id="CHEBI:37565"/>
    </ligand>
</feature>
<feature type="binding site" evidence="4">
    <location>
        <position position="68"/>
    </location>
    <ligand>
        <name>Mg(2+)</name>
        <dbReference type="ChEBI" id="CHEBI:18420"/>
    </ligand>
</feature>